<dbReference type="GO" id="GO:0017000">
    <property type="term" value="P:antibiotic biosynthetic process"/>
    <property type="evidence" value="ECO:0007669"/>
    <property type="project" value="UniProtKB-ARBA"/>
</dbReference>
<name>A0A6J4IY56_9ACTN</name>
<dbReference type="PANTHER" id="PTHR48050">
    <property type="entry name" value="STEROL 3-BETA-GLUCOSYLTRANSFERASE"/>
    <property type="match status" value="1"/>
</dbReference>
<protein>
    <submittedName>
        <fullName evidence="1">Zeaxanthin glucosyl transferase</fullName>
    </submittedName>
</protein>
<dbReference type="PANTHER" id="PTHR48050:SF13">
    <property type="entry name" value="STEROL 3-BETA-GLUCOSYLTRANSFERASE UGT80A2"/>
    <property type="match status" value="1"/>
</dbReference>
<organism evidence="1">
    <name type="scientific">uncultured Mycobacteriales bacterium</name>
    <dbReference type="NCBI Taxonomy" id="581187"/>
    <lineage>
        <taxon>Bacteria</taxon>
        <taxon>Bacillati</taxon>
        <taxon>Actinomycetota</taxon>
        <taxon>Actinomycetes</taxon>
        <taxon>Mycobacteriales</taxon>
        <taxon>environmental samples</taxon>
    </lineage>
</organism>
<accession>A0A6J4IY56</accession>
<dbReference type="GO" id="GO:0008194">
    <property type="term" value="F:UDP-glycosyltransferase activity"/>
    <property type="evidence" value="ECO:0007669"/>
    <property type="project" value="InterPro"/>
</dbReference>
<dbReference type="EMBL" id="CADCTP010000239">
    <property type="protein sequence ID" value="CAA9265227.1"/>
    <property type="molecule type" value="Genomic_DNA"/>
</dbReference>
<proteinExistence type="predicted"/>
<feature type="non-terminal residue" evidence="1">
    <location>
        <position position="1"/>
    </location>
</feature>
<dbReference type="InterPro" id="IPR050426">
    <property type="entry name" value="Glycosyltransferase_28"/>
</dbReference>
<dbReference type="InterPro" id="IPR002213">
    <property type="entry name" value="UDP_glucos_trans"/>
</dbReference>
<reference evidence="1" key="1">
    <citation type="submission" date="2020-02" db="EMBL/GenBank/DDBJ databases">
        <authorList>
            <person name="Meier V. D."/>
        </authorList>
    </citation>
    <scope>NUCLEOTIDE SEQUENCE</scope>
    <source>
        <strain evidence="1">AVDCRST_MAG41</strain>
    </source>
</reference>
<gene>
    <name evidence="1" type="ORF">AVDCRST_MAG41-2545</name>
</gene>
<dbReference type="SUPFAM" id="SSF53756">
    <property type="entry name" value="UDP-Glycosyltransferase/glycogen phosphorylase"/>
    <property type="match status" value="1"/>
</dbReference>
<sequence>VVTHAGLNTVTEALAHGVPLVVAPIRHDQPVNAAAVVAAGAGVRVSFARAEAARLAAALAAVLADPGPRAAAGRIRESFRAGGGVSAAADLVERSVQFSANGQQPLSTGTARP</sequence>
<dbReference type="AlphaFoldDB" id="A0A6J4IY56"/>
<evidence type="ECO:0000313" key="1">
    <source>
        <dbReference type="EMBL" id="CAA9265227.1"/>
    </source>
</evidence>
<dbReference type="Pfam" id="PF00201">
    <property type="entry name" value="UDPGT"/>
    <property type="match status" value="1"/>
</dbReference>
<dbReference type="Gene3D" id="3.40.50.2000">
    <property type="entry name" value="Glycogen Phosphorylase B"/>
    <property type="match status" value="1"/>
</dbReference>
<keyword evidence="1" id="KW-0808">Transferase</keyword>